<feature type="domain" description="HTH lacI-type" evidence="4">
    <location>
        <begin position="1"/>
        <end position="54"/>
    </location>
</feature>
<dbReference type="HOGENOM" id="CLU_037628_6_0_9"/>
<proteinExistence type="predicted"/>
<gene>
    <name evidence="5" type="ORF">RUMCAL_00450</name>
</gene>
<dbReference type="GO" id="GO:0003700">
    <property type="term" value="F:DNA-binding transcription factor activity"/>
    <property type="evidence" value="ECO:0007669"/>
    <property type="project" value="TreeGrafter"/>
</dbReference>
<dbReference type="SMART" id="SM00354">
    <property type="entry name" value="HTH_LACI"/>
    <property type="match status" value="1"/>
</dbReference>
<protein>
    <submittedName>
        <fullName evidence="5">Sugar-binding domain protein</fullName>
    </submittedName>
</protein>
<dbReference type="SUPFAM" id="SSF47413">
    <property type="entry name" value="lambda repressor-like DNA-binding domains"/>
    <property type="match status" value="1"/>
</dbReference>
<dbReference type="eggNOG" id="COG1609">
    <property type="taxonomic scope" value="Bacteria"/>
</dbReference>
<dbReference type="Gene3D" id="1.10.260.40">
    <property type="entry name" value="lambda repressor-like DNA-binding domains"/>
    <property type="match status" value="1"/>
</dbReference>
<dbReference type="Pfam" id="PF00532">
    <property type="entry name" value="Peripla_BP_1"/>
    <property type="match status" value="1"/>
</dbReference>
<dbReference type="STRING" id="411473.RUMCAL_00450"/>
<dbReference type="AlphaFoldDB" id="U2KY12"/>
<dbReference type="PROSITE" id="PS50932">
    <property type="entry name" value="HTH_LACI_2"/>
    <property type="match status" value="1"/>
</dbReference>
<dbReference type="GO" id="GO:0000976">
    <property type="term" value="F:transcription cis-regulatory region binding"/>
    <property type="evidence" value="ECO:0007669"/>
    <property type="project" value="TreeGrafter"/>
</dbReference>
<dbReference type="Gene3D" id="3.40.50.2300">
    <property type="match status" value="2"/>
</dbReference>
<dbReference type="OrthoDB" id="3180992at2"/>
<accession>U2KY12</accession>
<dbReference type="PATRIC" id="fig|411473.3.peg.340"/>
<keyword evidence="1" id="KW-0805">Transcription regulation</keyword>
<keyword evidence="6" id="KW-1185">Reference proteome</keyword>
<name>U2KY12_9FIRM</name>
<dbReference type="InterPro" id="IPR001761">
    <property type="entry name" value="Peripla_BP/Lac1_sug-bd_dom"/>
</dbReference>
<evidence type="ECO:0000256" key="3">
    <source>
        <dbReference type="ARBA" id="ARBA00023163"/>
    </source>
</evidence>
<sequence>MNISMIAQLAEVSTATVSRYLNNGYVSEQKRKRIQAVIEQTGYTPSSSAQTLRTGRNNLIGVIVPKISSESVSRMVDGITEVVNNAGYQVLLANTGNNTEREMEYLKTFRLNNVDGVIFIGTLMTKKHLALMKSYKKPIVLMGQQESDVSCVYFDDYGAAKLATDCLVRCGCQNIVHLGVTLKDKAAGRARRGGYLDTLEANHIAFREELIAECAGFTTQDGSDAMAAFLEKQIPFDGVFCATDTIAFGAIDVLRRAGIQIPEQVKLTAVGNNRMSAIYSPHLTSVSLSHRTGGLEAGAILMDMIQNDNDAVRTAQMQCRLYERESTGAAE</sequence>
<evidence type="ECO:0000313" key="5">
    <source>
        <dbReference type="EMBL" id="ERJ97177.1"/>
    </source>
</evidence>
<organism evidence="5 6">
    <name type="scientific">Ruminococcus callidus ATCC 27760</name>
    <dbReference type="NCBI Taxonomy" id="411473"/>
    <lineage>
        <taxon>Bacteria</taxon>
        <taxon>Bacillati</taxon>
        <taxon>Bacillota</taxon>
        <taxon>Clostridia</taxon>
        <taxon>Eubacteriales</taxon>
        <taxon>Oscillospiraceae</taxon>
        <taxon>Ruminococcus</taxon>
    </lineage>
</organism>
<evidence type="ECO:0000259" key="4">
    <source>
        <dbReference type="PROSITE" id="PS50932"/>
    </source>
</evidence>
<reference evidence="5 6" key="1">
    <citation type="submission" date="2013-07" db="EMBL/GenBank/DDBJ databases">
        <authorList>
            <person name="Weinstock G."/>
            <person name="Sodergren E."/>
            <person name="Wylie T."/>
            <person name="Fulton L."/>
            <person name="Fulton R."/>
            <person name="Fronick C."/>
            <person name="O'Laughlin M."/>
            <person name="Godfrey J."/>
            <person name="Miner T."/>
            <person name="Herter B."/>
            <person name="Appelbaum E."/>
            <person name="Cordes M."/>
            <person name="Lek S."/>
            <person name="Wollam A."/>
            <person name="Pepin K.H."/>
            <person name="Palsikar V.B."/>
            <person name="Mitreva M."/>
            <person name="Wilson R.K."/>
        </authorList>
    </citation>
    <scope>NUCLEOTIDE SEQUENCE [LARGE SCALE GENOMIC DNA]</scope>
    <source>
        <strain evidence="5 6">ATCC 27760</strain>
    </source>
</reference>
<keyword evidence="2" id="KW-0238">DNA-binding</keyword>
<evidence type="ECO:0000256" key="1">
    <source>
        <dbReference type="ARBA" id="ARBA00023015"/>
    </source>
</evidence>
<evidence type="ECO:0000256" key="2">
    <source>
        <dbReference type="ARBA" id="ARBA00023125"/>
    </source>
</evidence>
<dbReference type="PANTHER" id="PTHR30146">
    <property type="entry name" value="LACI-RELATED TRANSCRIPTIONAL REPRESSOR"/>
    <property type="match status" value="1"/>
</dbReference>
<dbReference type="SUPFAM" id="SSF53822">
    <property type="entry name" value="Periplasmic binding protein-like I"/>
    <property type="match status" value="1"/>
</dbReference>
<dbReference type="CDD" id="cd01392">
    <property type="entry name" value="HTH_LacI"/>
    <property type="match status" value="1"/>
</dbReference>
<dbReference type="InterPro" id="IPR010982">
    <property type="entry name" value="Lambda_DNA-bd_dom_sf"/>
</dbReference>
<dbReference type="Proteomes" id="UP000016662">
    <property type="component" value="Unassembled WGS sequence"/>
</dbReference>
<dbReference type="InterPro" id="IPR000843">
    <property type="entry name" value="HTH_LacI"/>
</dbReference>
<keyword evidence="3" id="KW-0804">Transcription</keyword>
<evidence type="ECO:0000313" key="6">
    <source>
        <dbReference type="Proteomes" id="UP000016662"/>
    </source>
</evidence>
<dbReference type="EMBL" id="AWVF01000037">
    <property type="protein sequence ID" value="ERJ97177.1"/>
    <property type="molecule type" value="Genomic_DNA"/>
</dbReference>
<dbReference type="CDD" id="cd01542">
    <property type="entry name" value="PBP1_TreR-like"/>
    <property type="match status" value="1"/>
</dbReference>
<comment type="caution">
    <text evidence="5">The sequence shown here is derived from an EMBL/GenBank/DDBJ whole genome shotgun (WGS) entry which is preliminary data.</text>
</comment>
<dbReference type="InterPro" id="IPR028082">
    <property type="entry name" value="Peripla_BP_I"/>
</dbReference>
<dbReference type="RefSeq" id="WP_021682127.1">
    <property type="nucleotide sequence ID" value="NZ_KI260404.1"/>
</dbReference>
<dbReference type="Pfam" id="PF00356">
    <property type="entry name" value="LacI"/>
    <property type="match status" value="1"/>
</dbReference>
<dbReference type="PANTHER" id="PTHR30146:SF154">
    <property type="entry name" value="TRANSCRIPTION REGULATOR, MEMBER OF GALR FAMILY"/>
    <property type="match status" value="1"/>
</dbReference>